<evidence type="ECO:0000313" key="2">
    <source>
        <dbReference type="Proteomes" id="UP000199202"/>
    </source>
</evidence>
<dbReference type="RefSeq" id="WP_090946650.1">
    <property type="nucleotide sequence ID" value="NZ_FNDJ01000042.1"/>
</dbReference>
<dbReference type="Proteomes" id="UP000199202">
    <property type="component" value="Unassembled WGS sequence"/>
</dbReference>
<accession>A0A1G9SS00</accession>
<organism evidence="1 2">
    <name type="scientific">Nonomuraea jiangxiensis</name>
    <dbReference type="NCBI Taxonomy" id="633440"/>
    <lineage>
        <taxon>Bacteria</taxon>
        <taxon>Bacillati</taxon>
        <taxon>Actinomycetota</taxon>
        <taxon>Actinomycetes</taxon>
        <taxon>Streptosporangiales</taxon>
        <taxon>Streptosporangiaceae</taxon>
        <taxon>Nonomuraea</taxon>
    </lineage>
</organism>
<sequence>MRLDLSRKIAAFCRETEGGTLQELTALEGREDLFLHVRDELAAGRMPHSLEADLDTLNGLAERRLGKGFYPSTSRAAPLPGHEEATGAQYWSCPRGRCSGRGRVRPGQAPPFCALGSADLIAEPIPP</sequence>
<reference evidence="1 2" key="1">
    <citation type="submission" date="2016-10" db="EMBL/GenBank/DDBJ databases">
        <authorList>
            <person name="de Groot N.N."/>
        </authorList>
    </citation>
    <scope>NUCLEOTIDE SEQUENCE [LARGE SCALE GENOMIC DNA]</scope>
    <source>
        <strain evidence="1 2">CGMCC 4.6533</strain>
    </source>
</reference>
<keyword evidence="2" id="KW-1185">Reference proteome</keyword>
<dbReference type="OrthoDB" id="3534944at2"/>
<name>A0A1G9SS00_9ACTN</name>
<protein>
    <submittedName>
        <fullName evidence="1">Uncharacterized protein</fullName>
    </submittedName>
</protein>
<proteinExistence type="predicted"/>
<gene>
    <name evidence="1" type="ORF">SAMN05421869_14246</name>
</gene>
<dbReference type="AlphaFoldDB" id="A0A1G9SS00"/>
<dbReference type="EMBL" id="FNDJ01000042">
    <property type="protein sequence ID" value="SDM38239.1"/>
    <property type="molecule type" value="Genomic_DNA"/>
</dbReference>
<evidence type="ECO:0000313" key="1">
    <source>
        <dbReference type="EMBL" id="SDM38239.1"/>
    </source>
</evidence>
<dbReference type="STRING" id="633440.SAMN05421869_14246"/>